<dbReference type="InterPro" id="IPR046432">
    <property type="entry name" value="TASOR"/>
</dbReference>
<proteinExistence type="predicted"/>
<accession>A0ABU7DLT3</accession>
<gene>
    <name evidence="1" type="ORF">CHARACLAT_033118</name>
</gene>
<dbReference type="EMBL" id="JAHUTJ010031162">
    <property type="protein sequence ID" value="MED6276062.1"/>
    <property type="molecule type" value="Genomic_DNA"/>
</dbReference>
<evidence type="ECO:0000313" key="2">
    <source>
        <dbReference type="Proteomes" id="UP001352852"/>
    </source>
</evidence>
<organism evidence="1 2">
    <name type="scientific">Characodon lateralis</name>
    <dbReference type="NCBI Taxonomy" id="208331"/>
    <lineage>
        <taxon>Eukaryota</taxon>
        <taxon>Metazoa</taxon>
        <taxon>Chordata</taxon>
        <taxon>Craniata</taxon>
        <taxon>Vertebrata</taxon>
        <taxon>Euteleostomi</taxon>
        <taxon>Actinopterygii</taxon>
        <taxon>Neopterygii</taxon>
        <taxon>Teleostei</taxon>
        <taxon>Neoteleostei</taxon>
        <taxon>Acanthomorphata</taxon>
        <taxon>Ovalentaria</taxon>
        <taxon>Atherinomorphae</taxon>
        <taxon>Cyprinodontiformes</taxon>
        <taxon>Goodeidae</taxon>
        <taxon>Characodon</taxon>
    </lineage>
</organism>
<comment type="caution">
    <text evidence="1">The sequence shown here is derived from an EMBL/GenBank/DDBJ whole genome shotgun (WGS) entry which is preliminary data.</text>
</comment>
<reference evidence="1 2" key="1">
    <citation type="submission" date="2021-06" db="EMBL/GenBank/DDBJ databases">
        <authorList>
            <person name="Palmer J.M."/>
        </authorList>
    </citation>
    <scope>NUCLEOTIDE SEQUENCE [LARGE SCALE GENOMIC DNA]</scope>
    <source>
        <strain evidence="1 2">CL_MEX2019</strain>
        <tissue evidence="1">Muscle</tissue>
    </source>
</reference>
<dbReference type="PANTHER" id="PTHR16207">
    <property type="entry name" value="SET DOMAIN-CONTAINING PROTEIN"/>
    <property type="match status" value="1"/>
</dbReference>
<dbReference type="Proteomes" id="UP001352852">
    <property type="component" value="Unassembled WGS sequence"/>
</dbReference>
<sequence>MNQGMQLDQVKRKIPPFLFSWDTYSISREVMKCGMSCSLFEVVEGKGKATSGSLAALINKLERDRMVRHSSVTPGFYPRHSQNIIHKGAGVKMHESYRSTRKLCLKH</sequence>
<dbReference type="PANTHER" id="PTHR16207:SF1">
    <property type="entry name" value="PROTEIN TASOR"/>
    <property type="match status" value="1"/>
</dbReference>
<name>A0ABU7DLT3_9TELE</name>
<keyword evidence="2" id="KW-1185">Reference proteome</keyword>
<evidence type="ECO:0000313" key="1">
    <source>
        <dbReference type="EMBL" id="MED6276062.1"/>
    </source>
</evidence>
<protein>
    <submittedName>
        <fullName evidence="1">Uncharacterized protein</fullName>
    </submittedName>
</protein>